<evidence type="ECO:0000313" key="5">
    <source>
        <dbReference type="EMBL" id="KAF1726761.1"/>
    </source>
</evidence>
<evidence type="ECO:0000256" key="3">
    <source>
        <dbReference type="PROSITE-ProRule" id="PRU00169"/>
    </source>
</evidence>
<sequence length="233" mass="24006">MPPAHGATPSILLVEDDPVSALFLSTTLEALPARVRIAEDCAQALAAAGPFDLWLIDANLPDGSGTALLQHLRMADASAGALAHTADATSTTRERLLSAGFASVLVKPLSAQALLDAVRNALGDKGSDVPAPRPDWDETAALAALAGNREHVATLRQLFLSELPATRTACLDAFARADDAALRALLHRLQASCGFAGAAALAEVASRWHVAPGDATLRDAFVAASGRLLPAQG</sequence>
<keyword evidence="6" id="KW-1185">Reference proteome</keyword>
<dbReference type="InterPro" id="IPR011006">
    <property type="entry name" value="CheY-like_superfamily"/>
</dbReference>
<feature type="modified residue" description="4-aspartylphosphate" evidence="3">
    <location>
        <position position="57"/>
    </location>
</feature>
<dbReference type="InterPro" id="IPR008207">
    <property type="entry name" value="Sig_transdc_His_kin_Hpt_dom"/>
</dbReference>
<dbReference type="PROSITE" id="PS50110">
    <property type="entry name" value="RESPONSE_REGULATORY"/>
    <property type="match status" value="1"/>
</dbReference>
<dbReference type="Gene3D" id="3.40.50.2300">
    <property type="match status" value="1"/>
</dbReference>
<dbReference type="InterPro" id="IPR050595">
    <property type="entry name" value="Bact_response_regulator"/>
</dbReference>
<evidence type="ECO:0000313" key="6">
    <source>
        <dbReference type="Proteomes" id="UP000781710"/>
    </source>
</evidence>
<gene>
    <name evidence="5" type="ORF">CSC78_04210</name>
</gene>
<dbReference type="Proteomes" id="UP000781710">
    <property type="component" value="Unassembled WGS sequence"/>
</dbReference>
<comment type="caution">
    <text evidence="5">The sequence shown here is derived from an EMBL/GenBank/DDBJ whole genome shotgun (WGS) entry which is preliminary data.</text>
</comment>
<dbReference type="RefSeq" id="WP_162336653.1">
    <property type="nucleotide sequence ID" value="NZ_JBHSRQ010000016.1"/>
</dbReference>
<feature type="domain" description="Response regulatory" evidence="4">
    <location>
        <begin position="10"/>
        <end position="122"/>
    </location>
</feature>
<dbReference type="SUPFAM" id="SSF52172">
    <property type="entry name" value="CheY-like"/>
    <property type="match status" value="1"/>
</dbReference>
<reference evidence="5 6" key="1">
    <citation type="submission" date="2017-10" db="EMBL/GenBank/DDBJ databases">
        <title>Whole genome sequencing of members of genus Pseudoxanthomonas.</title>
        <authorList>
            <person name="Kumar S."/>
            <person name="Bansal K."/>
            <person name="Kaur A."/>
            <person name="Patil P."/>
            <person name="Sharma S."/>
            <person name="Patil P.B."/>
        </authorList>
    </citation>
    <scope>NUCLEOTIDE SEQUENCE [LARGE SCALE GENOMIC DNA]</scope>
    <source>
        <strain evidence="5 6">DSM 17109</strain>
    </source>
</reference>
<protein>
    <submittedName>
        <fullName evidence="5">Response regulator</fullName>
    </submittedName>
</protein>
<evidence type="ECO:0000256" key="2">
    <source>
        <dbReference type="ARBA" id="ARBA00023012"/>
    </source>
</evidence>
<dbReference type="Pfam" id="PF00072">
    <property type="entry name" value="Response_reg"/>
    <property type="match status" value="1"/>
</dbReference>
<accession>A0ABQ6ZKP8</accession>
<dbReference type="Gene3D" id="1.20.120.160">
    <property type="entry name" value="HPT domain"/>
    <property type="match status" value="1"/>
</dbReference>
<name>A0ABQ6ZKP8_9GAMM</name>
<dbReference type="PANTHER" id="PTHR44591:SF21">
    <property type="entry name" value="TWO-COMPONENT RESPONSE REGULATOR"/>
    <property type="match status" value="1"/>
</dbReference>
<evidence type="ECO:0000256" key="1">
    <source>
        <dbReference type="ARBA" id="ARBA00022553"/>
    </source>
</evidence>
<keyword evidence="1 3" id="KW-0597">Phosphoprotein</keyword>
<dbReference type="SUPFAM" id="SSF47226">
    <property type="entry name" value="Histidine-containing phosphotransfer domain, HPT domain"/>
    <property type="match status" value="1"/>
</dbReference>
<dbReference type="EMBL" id="PDWW01000003">
    <property type="protein sequence ID" value="KAF1726761.1"/>
    <property type="molecule type" value="Genomic_DNA"/>
</dbReference>
<evidence type="ECO:0000259" key="4">
    <source>
        <dbReference type="PROSITE" id="PS50110"/>
    </source>
</evidence>
<dbReference type="InterPro" id="IPR036641">
    <property type="entry name" value="HPT_dom_sf"/>
</dbReference>
<dbReference type="SMART" id="SM00448">
    <property type="entry name" value="REC"/>
    <property type="match status" value="1"/>
</dbReference>
<dbReference type="Pfam" id="PF01627">
    <property type="entry name" value="Hpt"/>
    <property type="match status" value="1"/>
</dbReference>
<proteinExistence type="predicted"/>
<organism evidence="5 6">
    <name type="scientific">Pseudoxanthomonas japonensis</name>
    <dbReference type="NCBI Taxonomy" id="69284"/>
    <lineage>
        <taxon>Bacteria</taxon>
        <taxon>Pseudomonadati</taxon>
        <taxon>Pseudomonadota</taxon>
        <taxon>Gammaproteobacteria</taxon>
        <taxon>Lysobacterales</taxon>
        <taxon>Lysobacteraceae</taxon>
        <taxon>Pseudoxanthomonas</taxon>
    </lineage>
</organism>
<dbReference type="CDD" id="cd17546">
    <property type="entry name" value="REC_hyHK_CKI1_RcsC-like"/>
    <property type="match status" value="1"/>
</dbReference>
<dbReference type="InterPro" id="IPR001789">
    <property type="entry name" value="Sig_transdc_resp-reg_receiver"/>
</dbReference>
<dbReference type="PANTHER" id="PTHR44591">
    <property type="entry name" value="STRESS RESPONSE REGULATOR PROTEIN 1"/>
    <property type="match status" value="1"/>
</dbReference>
<keyword evidence="2" id="KW-0902">Two-component regulatory system</keyword>